<keyword evidence="1" id="KW-0147">Chitin-binding</keyword>
<evidence type="ECO:0000256" key="2">
    <source>
        <dbReference type="ARBA" id="ARBA00023026"/>
    </source>
</evidence>
<dbReference type="PANTHER" id="PTHR34997">
    <property type="entry name" value="AM15"/>
    <property type="match status" value="1"/>
</dbReference>
<dbReference type="SUPFAM" id="SSF54106">
    <property type="entry name" value="LysM domain"/>
    <property type="match status" value="2"/>
</dbReference>
<evidence type="ECO:0000313" key="7">
    <source>
        <dbReference type="Proteomes" id="UP000654370"/>
    </source>
</evidence>
<evidence type="ECO:0000256" key="3">
    <source>
        <dbReference type="SAM" id="MobiDB-lite"/>
    </source>
</evidence>
<dbReference type="InterPro" id="IPR052210">
    <property type="entry name" value="LysM1-like"/>
</dbReference>
<dbReference type="GO" id="GO:0008061">
    <property type="term" value="F:chitin binding"/>
    <property type="evidence" value="ECO:0007669"/>
    <property type="project" value="UniProtKB-KW"/>
</dbReference>
<protein>
    <recommendedName>
        <fullName evidence="5">LysM domain-containing protein</fullName>
    </recommendedName>
</protein>
<feature type="domain" description="LysM" evidence="5">
    <location>
        <begin position="145"/>
        <end position="192"/>
    </location>
</feature>
<dbReference type="PANTHER" id="PTHR34997:SF1">
    <property type="entry name" value="PEPTIDOGLYCAN-BINDING LYSIN DOMAIN"/>
    <property type="match status" value="1"/>
</dbReference>
<reference evidence="6" key="1">
    <citation type="submission" date="2020-12" db="EMBL/GenBank/DDBJ databases">
        <title>Metabolic potential, ecology and presence of endohyphal bacteria is reflected in genomic diversity of Mucoromycotina.</title>
        <authorList>
            <person name="Muszewska A."/>
            <person name="Okrasinska A."/>
            <person name="Steczkiewicz K."/>
            <person name="Drgas O."/>
            <person name="Orlowska M."/>
            <person name="Perlinska-Lenart U."/>
            <person name="Aleksandrzak-Piekarczyk T."/>
            <person name="Szatraj K."/>
            <person name="Zielenkiewicz U."/>
            <person name="Pilsyk S."/>
            <person name="Malc E."/>
            <person name="Mieczkowski P."/>
            <person name="Kruszewska J.S."/>
            <person name="Biernat P."/>
            <person name="Pawlowska J."/>
        </authorList>
    </citation>
    <scope>NUCLEOTIDE SEQUENCE</scope>
    <source>
        <strain evidence="6">WA0000067209</strain>
    </source>
</reference>
<dbReference type="Pfam" id="PF01476">
    <property type="entry name" value="LysM"/>
    <property type="match status" value="2"/>
</dbReference>
<feature type="chain" id="PRO_5034504006" description="LysM domain-containing protein" evidence="4">
    <location>
        <begin position="27"/>
        <end position="452"/>
    </location>
</feature>
<comment type="caution">
    <text evidence="6">The sequence shown here is derived from an EMBL/GenBank/DDBJ whole genome shotgun (WGS) entry which is preliminary data.</text>
</comment>
<feature type="compositionally biased region" description="Basic and acidic residues" evidence="3">
    <location>
        <begin position="228"/>
        <end position="257"/>
    </location>
</feature>
<evidence type="ECO:0000256" key="1">
    <source>
        <dbReference type="ARBA" id="ARBA00022669"/>
    </source>
</evidence>
<name>A0A8H7Q0I9_MORIS</name>
<dbReference type="Gene3D" id="3.10.350.10">
    <property type="entry name" value="LysM domain"/>
    <property type="match status" value="2"/>
</dbReference>
<keyword evidence="4" id="KW-0732">Signal</keyword>
<dbReference type="OrthoDB" id="5985073at2759"/>
<dbReference type="EMBL" id="JAEPQZ010000003">
    <property type="protein sequence ID" value="KAG2183295.1"/>
    <property type="molecule type" value="Genomic_DNA"/>
</dbReference>
<dbReference type="CDD" id="cd00118">
    <property type="entry name" value="LysM"/>
    <property type="match status" value="2"/>
</dbReference>
<gene>
    <name evidence="6" type="ORF">INT43_006300</name>
</gene>
<dbReference type="CDD" id="cd22785">
    <property type="entry name" value="DPBB_MltA-like"/>
    <property type="match status" value="1"/>
</dbReference>
<keyword evidence="7" id="KW-1185">Reference proteome</keyword>
<evidence type="ECO:0000313" key="6">
    <source>
        <dbReference type="EMBL" id="KAG2183295.1"/>
    </source>
</evidence>
<dbReference type="AlphaFoldDB" id="A0A8H7Q0I9"/>
<keyword evidence="2" id="KW-0843">Virulence</keyword>
<proteinExistence type="predicted"/>
<evidence type="ECO:0000259" key="5">
    <source>
        <dbReference type="PROSITE" id="PS51782"/>
    </source>
</evidence>
<organism evidence="6 7">
    <name type="scientific">Mortierella isabellina</name>
    <name type="common">Filamentous fungus</name>
    <name type="synonym">Umbelopsis isabellina</name>
    <dbReference type="NCBI Taxonomy" id="91625"/>
    <lineage>
        <taxon>Eukaryota</taxon>
        <taxon>Fungi</taxon>
        <taxon>Fungi incertae sedis</taxon>
        <taxon>Mucoromycota</taxon>
        <taxon>Mucoromycotina</taxon>
        <taxon>Umbelopsidomycetes</taxon>
        <taxon>Umbelopsidales</taxon>
        <taxon>Umbelopsidaceae</taxon>
        <taxon>Umbelopsis</taxon>
    </lineage>
</organism>
<feature type="signal peptide" evidence="4">
    <location>
        <begin position="1"/>
        <end position="26"/>
    </location>
</feature>
<feature type="region of interest" description="Disordered" evidence="3">
    <location>
        <begin position="200"/>
        <end position="269"/>
    </location>
</feature>
<evidence type="ECO:0000256" key="4">
    <source>
        <dbReference type="SAM" id="SignalP"/>
    </source>
</evidence>
<dbReference type="InterPro" id="IPR018392">
    <property type="entry name" value="LysM"/>
</dbReference>
<dbReference type="PROSITE" id="PS51782">
    <property type="entry name" value="LYSM"/>
    <property type="match status" value="2"/>
</dbReference>
<accession>A0A8H7Q0I9</accession>
<feature type="domain" description="LysM" evidence="5">
    <location>
        <begin position="88"/>
        <end position="134"/>
    </location>
</feature>
<dbReference type="InterPro" id="IPR036779">
    <property type="entry name" value="LysM_dom_sf"/>
</dbReference>
<sequence>MVFKTTILTGAIAGLMAVCNLQMVVAEPVKAKSLTARAEARPDYYQLFDDEGDENDDFDLVDEDDNVIIGNLGKRDFTLTKRHASCSKTYKVKDVDNCISVAKKFGLSLTEFYALNPSVNSHCGNLLTGKFYCVAEAASTTECTSKHSVTDSDTCISVAKKYGISLNDFYAWNPKVHKGSCDNLDTGKSYCVAVSGSEKSTKSSDTAKKHAAKTKAASKAQPKALVAKPEETKKEPMAEPEAKPEVASHDNSNESHEVTPAVKSLKPAKEHRKLLQKSSAFTYYWIAHSKDYKGGKMVEVKTCAGNTIAKVQQSYADALVMEGTGQVGNKVINLGGCSCNGYKCFEILDNKSDPYGLTAYDTALRPYITIASNDLPKHSKIFVPSLVGWKLPGAKQAHNGCLLVDDQSWSFKGRHIDFYVYTMDNYNTLNHANPLTKVDIYEGGSCKLLNYV</sequence>
<dbReference type="Proteomes" id="UP000654370">
    <property type="component" value="Unassembled WGS sequence"/>
</dbReference>
<feature type="compositionally biased region" description="Low complexity" evidence="3">
    <location>
        <begin position="214"/>
        <end position="224"/>
    </location>
</feature>
<dbReference type="SMART" id="SM00257">
    <property type="entry name" value="LysM"/>
    <property type="match status" value="2"/>
</dbReference>